<comment type="caution">
    <text evidence="6">The sequence shown here is derived from an EMBL/GenBank/DDBJ whole genome shotgun (WGS) entry which is preliminary data.</text>
</comment>
<dbReference type="AlphaFoldDB" id="A0A840NTY9"/>
<evidence type="ECO:0000313" key="6">
    <source>
        <dbReference type="EMBL" id="MBB5072729.1"/>
    </source>
</evidence>
<proteinExistence type="predicted"/>
<gene>
    <name evidence="6" type="ORF">BJ969_005817</name>
</gene>
<evidence type="ECO:0000256" key="3">
    <source>
        <dbReference type="ARBA" id="ARBA00023163"/>
    </source>
</evidence>
<organism evidence="6 7">
    <name type="scientific">Saccharopolyspora gloriosae</name>
    <dbReference type="NCBI Taxonomy" id="455344"/>
    <lineage>
        <taxon>Bacteria</taxon>
        <taxon>Bacillati</taxon>
        <taxon>Actinomycetota</taxon>
        <taxon>Actinomycetes</taxon>
        <taxon>Pseudonocardiales</taxon>
        <taxon>Pseudonocardiaceae</taxon>
        <taxon>Saccharopolyspora</taxon>
    </lineage>
</organism>
<accession>A0A840NTY9</accession>
<keyword evidence="3" id="KW-0804">Transcription</keyword>
<dbReference type="Pfam" id="PF21597">
    <property type="entry name" value="TetR_C_43"/>
    <property type="match status" value="1"/>
</dbReference>
<dbReference type="InterPro" id="IPR001647">
    <property type="entry name" value="HTH_TetR"/>
</dbReference>
<keyword evidence="2 4" id="KW-0238">DNA-binding</keyword>
<dbReference type="PANTHER" id="PTHR30055">
    <property type="entry name" value="HTH-TYPE TRANSCRIPTIONAL REGULATOR RUTR"/>
    <property type="match status" value="1"/>
</dbReference>
<feature type="DNA-binding region" description="H-T-H motif" evidence="4">
    <location>
        <begin position="30"/>
        <end position="49"/>
    </location>
</feature>
<dbReference type="Proteomes" id="UP000580474">
    <property type="component" value="Unassembled WGS sequence"/>
</dbReference>
<evidence type="ECO:0000313" key="7">
    <source>
        <dbReference type="Proteomes" id="UP000580474"/>
    </source>
</evidence>
<feature type="domain" description="HTH tetR-type" evidence="5">
    <location>
        <begin position="8"/>
        <end position="67"/>
    </location>
</feature>
<dbReference type="GO" id="GO:0000976">
    <property type="term" value="F:transcription cis-regulatory region binding"/>
    <property type="evidence" value="ECO:0007669"/>
    <property type="project" value="TreeGrafter"/>
</dbReference>
<dbReference type="SUPFAM" id="SSF48498">
    <property type="entry name" value="Tetracyclin repressor-like, C-terminal domain"/>
    <property type="match status" value="1"/>
</dbReference>
<keyword evidence="1" id="KW-0805">Transcription regulation</keyword>
<keyword evidence="7" id="KW-1185">Reference proteome</keyword>
<reference evidence="6 7" key="1">
    <citation type="submission" date="2020-08" db="EMBL/GenBank/DDBJ databases">
        <title>Sequencing the genomes of 1000 actinobacteria strains.</title>
        <authorList>
            <person name="Klenk H.-P."/>
        </authorList>
    </citation>
    <scope>NUCLEOTIDE SEQUENCE [LARGE SCALE GENOMIC DNA]</scope>
    <source>
        <strain evidence="6 7">DSM 45582</strain>
    </source>
</reference>
<dbReference type="Gene3D" id="1.10.357.10">
    <property type="entry name" value="Tetracycline Repressor, domain 2"/>
    <property type="match status" value="1"/>
</dbReference>
<dbReference type="SUPFAM" id="SSF46689">
    <property type="entry name" value="Homeodomain-like"/>
    <property type="match status" value="1"/>
</dbReference>
<dbReference type="GO" id="GO:0003700">
    <property type="term" value="F:DNA-binding transcription factor activity"/>
    <property type="evidence" value="ECO:0007669"/>
    <property type="project" value="TreeGrafter"/>
</dbReference>
<sequence>MTTAQRATGYADRVIAAAREVFTEQGFGAPISEVAQRAGVGVASIYRRWPSKTELAEQVRISCLRRIVAEARSAAAEESDPWRAFTRFLFRCLAEGSGVGTVLPPDEPGRSHSAEYAEIRREMTESVEALVRAAHEAGELRADFAAADVVLLFKHLNPALPIAEPRRADLRARYLALVVEGLRAGDRAELPGAAPDWAEVHAMRRPGTA</sequence>
<evidence type="ECO:0000256" key="1">
    <source>
        <dbReference type="ARBA" id="ARBA00023015"/>
    </source>
</evidence>
<evidence type="ECO:0000256" key="4">
    <source>
        <dbReference type="PROSITE-ProRule" id="PRU00335"/>
    </source>
</evidence>
<dbReference type="InterPro" id="IPR050109">
    <property type="entry name" value="HTH-type_TetR-like_transc_reg"/>
</dbReference>
<dbReference type="PROSITE" id="PS50977">
    <property type="entry name" value="HTH_TETR_2"/>
    <property type="match status" value="1"/>
</dbReference>
<dbReference type="PANTHER" id="PTHR30055:SF234">
    <property type="entry name" value="HTH-TYPE TRANSCRIPTIONAL REGULATOR BETI"/>
    <property type="match status" value="1"/>
</dbReference>
<dbReference type="InterPro" id="IPR036271">
    <property type="entry name" value="Tet_transcr_reg_TetR-rel_C_sf"/>
</dbReference>
<dbReference type="InterPro" id="IPR009057">
    <property type="entry name" value="Homeodomain-like_sf"/>
</dbReference>
<dbReference type="RefSeq" id="WP_184484275.1">
    <property type="nucleotide sequence ID" value="NZ_JACHIV010000001.1"/>
</dbReference>
<dbReference type="PRINTS" id="PR00455">
    <property type="entry name" value="HTHTETR"/>
</dbReference>
<dbReference type="Pfam" id="PF00440">
    <property type="entry name" value="TetR_N"/>
    <property type="match status" value="1"/>
</dbReference>
<name>A0A840NTY9_9PSEU</name>
<dbReference type="EMBL" id="JACHIV010000001">
    <property type="protein sequence ID" value="MBB5072729.1"/>
    <property type="molecule type" value="Genomic_DNA"/>
</dbReference>
<evidence type="ECO:0000256" key="2">
    <source>
        <dbReference type="ARBA" id="ARBA00023125"/>
    </source>
</evidence>
<protein>
    <submittedName>
        <fullName evidence="6">AcrR family transcriptional regulator</fullName>
    </submittedName>
</protein>
<dbReference type="InterPro" id="IPR049445">
    <property type="entry name" value="TetR_SbtR-like_C"/>
</dbReference>
<evidence type="ECO:0000259" key="5">
    <source>
        <dbReference type="PROSITE" id="PS50977"/>
    </source>
</evidence>